<evidence type="ECO:0000313" key="1">
    <source>
        <dbReference type="EMBL" id="CAI6332898.1"/>
    </source>
</evidence>
<dbReference type="OrthoDB" id="3830579at2759"/>
<comment type="caution">
    <text evidence="1">The sequence shown here is derived from an EMBL/GenBank/DDBJ whole genome shotgun (WGS) entry which is preliminary data.</text>
</comment>
<sequence>MATSEAMAAYAQKLRMHTSAQNKPVTEIAVFRLNPTYAMDHAAAAAEFESHCIKETTSGSVQGIRRTSWGFSRSDPETMVWMLDWDKIQDHWDFWQTPGFGPVMNTISKLFVPGRPLVRHYDFGEPGMVESIWIRLFVWDEGREGTTPEGTRAKALATGDLGALTSVGIRQGYAVDLDEMTWYCLLLGYENEDDASKEEAHPDYRGEDHVVELKFNVNTPST</sequence>
<dbReference type="Gene3D" id="3.30.70.100">
    <property type="match status" value="1"/>
</dbReference>
<keyword evidence="2" id="KW-1185">Reference proteome</keyword>
<dbReference type="AlphaFoldDB" id="A0A9W4XII2"/>
<accession>A0A9W4XII2</accession>
<evidence type="ECO:0000313" key="2">
    <source>
        <dbReference type="Proteomes" id="UP001152607"/>
    </source>
</evidence>
<protein>
    <submittedName>
        <fullName evidence="1">Uncharacterized protein</fullName>
    </submittedName>
</protein>
<organism evidence="1 2">
    <name type="scientific">Periconia digitata</name>
    <dbReference type="NCBI Taxonomy" id="1303443"/>
    <lineage>
        <taxon>Eukaryota</taxon>
        <taxon>Fungi</taxon>
        <taxon>Dikarya</taxon>
        <taxon>Ascomycota</taxon>
        <taxon>Pezizomycotina</taxon>
        <taxon>Dothideomycetes</taxon>
        <taxon>Pleosporomycetidae</taxon>
        <taxon>Pleosporales</taxon>
        <taxon>Massarineae</taxon>
        <taxon>Periconiaceae</taxon>
        <taxon>Periconia</taxon>
    </lineage>
</organism>
<gene>
    <name evidence="1" type="ORF">PDIGIT_LOCUS5931</name>
</gene>
<dbReference type="Proteomes" id="UP001152607">
    <property type="component" value="Unassembled WGS sequence"/>
</dbReference>
<dbReference type="EMBL" id="CAOQHR010000003">
    <property type="protein sequence ID" value="CAI6332898.1"/>
    <property type="molecule type" value="Genomic_DNA"/>
</dbReference>
<reference evidence="1" key="1">
    <citation type="submission" date="2023-01" db="EMBL/GenBank/DDBJ databases">
        <authorList>
            <person name="Van Ghelder C."/>
            <person name="Rancurel C."/>
        </authorList>
    </citation>
    <scope>NUCLEOTIDE SEQUENCE</scope>
    <source>
        <strain evidence="1">CNCM I-4278</strain>
    </source>
</reference>
<proteinExistence type="predicted"/>
<name>A0A9W4XII2_9PLEO</name>